<gene>
    <name evidence="2" type="ordered locus">Q7C_2730</name>
</gene>
<organism evidence="2 3">
    <name type="scientific">Methylophaga frappieri (strain ATCC BAA-2434 / DSM 25690 / JAM7)</name>
    <dbReference type="NCBI Taxonomy" id="754477"/>
    <lineage>
        <taxon>Bacteria</taxon>
        <taxon>Pseudomonadati</taxon>
        <taxon>Pseudomonadota</taxon>
        <taxon>Gammaproteobacteria</taxon>
        <taxon>Thiotrichales</taxon>
        <taxon>Piscirickettsiaceae</taxon>
        <taxon>Methylophaga</taxon>
    </lineage>
</organism>
<keyword evidence="1" id="KW-0472">Membrane</keyword>
<keyword evidence="1" id="KW-0812">Transmembrane</keyword>
<name>I1YLQ7_METFJ</name>
<dbReference type="HOGENOM" id="CLU_069986_1_0_6"/>
<reference evidence="2 3" key="1">
    <citation type="journal article" date="2012" name="J. Bacteriol.">
        <title>Complete genome sequences of Methylophaga sp. strain JAM1 and Methylophaga sp. strain JAM7.</title>
        <authorList>
            <person name="Villeneuve C."/>
            <person name="Martineau C."/>
            <person name="Mauffrey F."/>
            <person name="Villemur R."/>
        </authorList>
    </citation>
    <scope>NUCLEOTIDE SEQUENCE [LARGE SCALE GENOMIC DNA]</scope>
    <source>
        <strain evidence="2 3">JAM7</strain>
        <plasmid evidence="3">pJAM7</plasmid>
    </source>
</reference>
<dbReference type="OrthoDB" id="6671769at2"/>
<feature type="transmembrane region" description="Helical" evidence="1">
    <location>
        <begin position="42"/>
        <end position="61"/>
    </location>
</feature>
<sequence precursor="true">MKKVSSLSGIFDLLRPISWIALISLLALSSRAISYDWLLLAALWLALAVSAGVWAIQQPWIKEAKRPFERHTSIALSILLIPILAYIVALASGVILERISAARYDKARIEFMTDPDGFPFIKNFALEHYGAHVVLTSPVSGWTTSSFPLPHASAAFMAIGPGFCELTLNQENVLRGFSGDDPGLWVKGVMIHELAHCLDISRDMPSFTNNKIGIKSIAPTAAGNVVDLESHIEAANGLATKRWREALADVFAVGYWRMVEPSANKLVADLKEKRRNGATAHTTSCWIQYAANAPLPDNLSSLLSWADEIRTTAHCALQHKRS</sequence>
<evidence type="ECO:0000313" key="2">
    <source>
        <dbReference type="EMBL" id="AFJ03850.1"/>
    </source>
</evidence>
<protein>
    <recommendedName>
        <fullName evidence="4">Peptidase</fullName>
    </recommendedName>
</protein>
<dbReference type="PATRIC" id="fig|754477.3.peg.2683"/>
<proteinExistence type="predicted"/>
<evidence type="ECO:0008006" key="4">
    <source>
        <dbReference type="Google" id="ProtNLM"/>
    </source>
</evidence>
<keyword evidence="3" id="KW-1185">Reference proteome</keyword>
<evidence type="ECO:0000313" key="3">
    <source>
        <dbReference type="Proteomes" id="UP000009145"/>
    </source>
</evidence>
<dbReference type="Proteomes" id="UP000009145">
    <property type="component" value="Plasmid pJAM7"/>
</dbReference>
<evidence type="ECO:0000256" key="1">
    <source>
        <dbReference type="SAM" id="Phobius"/>
    </source>
</evidence>
<accession>I1YLQ7</accession>
<dbReference type="AlphaFoldDB" id="I1YLQ7"/>
<feature type="transmembrane region" description="Helical" evidence="1">
    <location>
        <begin position="73"/>
        <end position="96"/>
    </location>
</feature>
<keyword evidence="2" id="KW-0614">Plasmid</keyword>
<dbReference type="KEGG" id="mec:Q7C_2730"/>
<dbReference type="EMBL" id="CP003381">
    <property type="protein sequence ID" value="AFJ03850.1"/>
    <property type="molecule type" value="Genomic_DNA"/>
</dbReference>
<keyword evidence="1" id="KW-1133">Transmembrane helix</keyword>
<geneLocation type="plasmid" evidence="3">
    <name>pJAM7</name>
</geneLocation>
<dbReference type="RefSeq" id="WP_014708267.1">
    <property type="nucleotide sequence ID" value="NC_017858.1"/>
</dbReference>